<evidence type="ECO:0000259" key="8">
    <source>
        <dbReference type="Pfam" id="PF02687"/>
    </source>
</evidence>
<dbReference type="InterPro" id="IPR003838">
    <property type="entry name" value="ABC3_permease_C"/>
</dbReference>
<name>A0A5C6RJY7_9BACT</name>
<organism evidence="10 11">
    <name type="scientific">Phaeodactylibacter luteus</name>
    <dbReference type="NCBI Taxonomy" id="1564516"/>
    <lineage>
        <taxon>Bacteria</taxon>
        <taxon>Pseudomonadati</taxon>
        <taxon>Bacteroidota</taxon>
        <taxon>Saprospiria</taxon>
        <taxon>Saprospirales</taxon>
        <taxon>Haliscomenobacteraceae</taxon>
        <taxon>Phaeodactylibacter</taxon>
    </lineage>
</organism>
<feature type="transmembrane region" description="Helical" evidence="7">
    <location>
        <begin position="267"/>
        <end position="288"/>
    </location>
</feature>
<evidence type="ECO:0000256" key="3">
    <source>
        <dbReference type="ARBA" id="ARBA00022475"/>
    </source>
</evidence>
<feature type="domain" description="ABC3 transporter permease C-terminal" evidence="8">
    <location>
        <begin position="268"/>
        <end position="399"/>
    </location>
</feature>
<evidence type="ECO:0000256" key="1">
    <source>
        <dbReference type="ARBA" id="ARBA00004651"/>
    </source>
</evidence>
<dbReference type="PANTHER" id="PTHR30489">
    <property type="entry name" value="LIPOPROTEIN-RELEASING SYSTEM TRANSMEMBRANE PROTEIN LOLE"/>
    <property type="match status" value="1"/>
</dbReference>
<sequence length="405" mass="44893">MMLFKLAWRNIWRNRRRTYITAASILFAVLFASFMDSLQRGAWDNMVRNVVNYYFGYMQVHEKGYWAEQSIDKAFILTDSLRHKAGAPPAAGVVPRIESFALAAGEAQTTGVLVAGIEPEAEDEMTGLRERLIDGRYLSAEGKGALLASGVAEKLGLGVGDTLVLITQGFRGVNAAGKYPVTGLASFGSPELNKQMVYLPLQEAQYFFGAQGRVTSVALHLEEADDIAVLKARLFQQLDTSAFEVMDWEEMLPDLVQARELDTAGNVIVYFILYLIIAFGIFGTILMMTKERSYEFGVLIAIGMQRWQLAWSVFIEIVMLGIIGALAGILASLPVVLYFKVNPIRFSGEMAGSLEKFGFEPIFPATFDPRIFAAQASYVFLATVVLAIYPMLKIRKLEPVRAMRG</sequence>
<comment type="similarity">
    <text evidence="2">Belongs to the ABC-4 integral membrane protein family. LolC/E subfamily.</text>
</comment>
<comment type="subcellular location">
    <subcellularLocation>
        <location evidence="1">Cell membrane</location>
        <topology evidence="1">Multi-pass membrane protein</topology>
    </subcellularLocation>
</comment>
<dbReference type="RefSeq" id="WP_147168169.1">
    <property type="nucleotide sequence ID" value="NZ_VOOR01000029.1"/>
</dbReference>
<evidence type="ECO:0000256" key="2">
    <source>
        <dbReference type="ARBA" id="ARBA00005236"/>
    </source>
</evidence>
<dbReference type="GO" id="GO:0044874">
    <property type="term" value="P:lipoprotein localization to outer membrane"/>
    <property type="evidence" value="ECO:0007669"/>
    <property type="project" value="TreeGrafter"/>
</dbReference>
<keyword evidence="6 7" id="KW-0472">Membrane</keyword>
<evidence type="ECO:0000259" key="9">
    <source>
        <dbReference type="Pfam" id="PF12704"/>
    </source>
</evidence>
<dbReference type="OrthoDB" id="9784014at2"/>
<evidence type="ECO:0000256" key="4">
    <source>
        <dbReference type="ARBA" id="ARBA00022692"/>
    </source>
</evidence>
<keyword evidence="5 7" id="KW-1133">Transmembrane helix</keyword>
<accession>A0A5C6RJY7</accession>
<dbReference type="AlphaFoldDB" id="A0A5C6RJY7"/>
<dbReference type="PANTHER" id="PTHR30489:SF0">
    <property type="entry name" value="LIPOPROTEIN-RELEASING SYSTEM TRANSMEMBRANE PROTEIN LOLE"/>
    <property type="match status" value="1"/>
</dbReference>
<reference evidence="10 11" key="1">
    <citation type="submission" date="2019-08" db="EMBL/GenBank/DDBJ databases">
        <title>Genome of Phaeodactylibacter luteus.</title>
        <authorList>
            <person name="Bowman J.P."/>
        </authorList>
    </citation>
    <scope>NUCLEOTIDE SEQUENCE [LARGE SCALE GENOMIC DNA]</scope>
    <source>
        <strain evidence="10 11">KCTC 42180</strain>
    </source>
</reference>
<feature type="transmembrane region" description="Helical" evidence="7">
    <location>
        <begin position="309"/>
        <end position="339"/>
    </location>
</feature>
<dbReference type="InterPro" id="IPR051447">
    <property type="entry name" value="Lipoprotein-release_system"/>
</dbReference>
<keyword evidence="4 7" id="KW-0812">Transmembrane</keyword>
<keyword evidence="3" id="KW-1003">Cell membrane</keyword>
<evidence type="ECO:0000313" key="10">
    <source>
        <dbReference type="EMBL" id="TXB62493.1"/>
    </source>
</evidence>
<gene>
    <name evidence="10" type="ORF">FRY97_13970</name>
</gene>
<dbReference type="Pfam" id="PF02687">
    <property type="entry name" value="FtsX"/>
    <property type="match status" value="1"/>
</dbReference>
<protein>
    <submittedName>
        <fullName evidence="10">ABC transporter permease</fullName>
    </submittedName>
</protein>
<comment type="caution">
    <text evidence="10">The sequence shown here is derived from an EMBL/GenBank/DDBJ whole genome shotgun (WGS) entry which is preliminary data.</text>
</comment>
<dbReference type="Pfam" id="PF12704">
    <property type="entry name" value="MacB_PCD"/>
    <property type="match status" value="1"/>
</dbReference>
<feature type="domain" description="MacB-like periplasmic core" evidence="9">
    <location>
        <begin position="20"/>
        <end position="234"/>
    </location>
</feature>
<dbReference type="EMBL" id="VOOR01000029">
    <property type="protein sequence ID" value="TXB62493.1"/>
    <property type="molecule type" value="Genomic_DNA"/>
</dbReference>
<dbReference type="Proteomes" id="UP000321580">
    <property type="component" value="Unassembled WGS sequence"/>
</dbReference>
<dbReference type="GO" id="GO:0098797">
    <property type="term" value="C:plasma membrane protein complex"/>
    <property type="evidence" value="ECO:0007669"/>
    <property type="project" value="TreeGrafter"/>
</dbReference>
<evidence type="ECO:0000256" key="7">
    <source>
        <dbReference type="SAM" id="Phobius"/>
    </source>
</evidence>
<dbReference type="InterPro" id="IPR025857">
    <property type="entry name" value="MacB_PCD"/>
</dbReference>
<feature type="transmembrane region" description="Helical" evidence="7">
    <location>
        <begin position="371"/>
        <end position="392"/>
    </location>
</feature>
<evidence type="ECO:0000313" key="11">
    <source>
        <dbReference type="Proteomes" id="UP000321580"/>
    </source>
</evidence>
<evidence type="ECO:0000256" key="5">
    <source>
        <dbReference type="ARBA" id="ARBA00022989"/>
    </source>
</evidence>
<evidence type="ECO:0000256" key="6">
    <source>
        <dbReference type="ARBA" id="ARBA00023136"/>
    </source>
</evidence>
<keyword evidence="11" id="KW-1185">Reference proteome</keyword>
<proteinExistence type="inferred from homology"/>